<reference evidence="3 4" key="1">
    <citation type="submission" date="2018-09" db="EMBL/GenBank/DDBJ databases">
        <title>Draft genome of Simplicispira sp. NY-02.</title>
        <authorList>
            <person name="Im W.T."/>
        </authorList>
    </citation>
    <scope>NUCLEOTIDE SEQUENCE [LARGE SCALE GENOMIC DNA]</scope>
    <source>
        <strain evidence="3 4">NY-02</strain>
    </source>
</reference>
<feature type="region of interest" description="Disordered" evidence="1">
    <location>
        <begin position="52"/>
        <end position="99"/>
    </location>
</feature>
<gene>
    <name evidence="3" type="ORF">D3F03_12735</name>
</gene>
<keyword evidence="4" id="KW-1185">Reference proteome</keyword>
<evidence type="ECO:0000256" key="1">
    <source>
        <dbReference type="SAM" id="MobiDB-lite"/>
    </source>
</evidence>
<dbReference type="AlphaFoldDB" id="A0A398CDK0"/>
<feature type="domain" description="SPOR" evidence="2">
    <location>
        <begin position="135"/>
        <end position="210"/>
    </location>
</feature>
<sequence>MLRALVLLLLLANGGYYAWSQGLLRDWGLAPHEQAEPQRLANEIHPELLRVLPQPGTQPASPAAVSGQPAPTAPAAPAAPATAPGTPAQSTPEAAAASAPQGECLQAGIFDAAQADVLRRAASALPEGSWRLEPATLPGRWMVYMGRFSDPDQLAKKRAELRALSIPYDRPNGTLEPGLSLGRFSTEEAAQRGLATLAAKGVRSARVVQERVDMPGFMLRLPEADARLRAQAEDLRAALAGKALRPCS</sequence>
<dbReference type="Pfam" id="PF05036">
    <property type="entry name" value="SPOR"/>
    <property type="match status" value="1"/>
</dbReference>
<accession>A0A398CDK0</accession>
<feature type="compositionally biased region" description="Low complexity" evidence="1">
    <location>
        <begin position="66"/>
        <end position="99"/>
    </location>
</feature>
<comment type="caution">
    <text evidence="3">The sequence shown here is derived from an EMBL/GenBank/DDBJ whole genome shotgun (WGS) entry which is preliminary data.</text>
</comment>
<dbReference type="SUPFAM" id="SSF110997">
    <property type="entry name" value="Sporulation related repeat"/>
    <property type="match status" value="1"/>
</dbReference>
<dbReference type="EMBL" id="QXJC01000005">
    <property type="protein sequence ID" value="RID97686.1"/>
    <property type="molecule type" value="Genomic_DNA"/>
</dbReference>
<evidence type="ECO:0000313" key="4">
    <source>
        <dbReference type="Proteomes" id="UP000266302"/>
    </source>
</evidence>
<dbReference type="InterPro" id="IPR036680">
    <property type="entry name" value="SPOR-like_sf"/>
</dbReference>
<protein>
    <submittedName>
        <fullName evidence="3">SPOR domain-containing protein</fullName>
    </submittedName>
</protein>
<evidence type="ECO:0000313" key="3">
    <source>
        <dbReference type="EMBL" id="RID97686.1"/>
    </source>
</evidence>
<dbReference type="RefSeq" id="WP_119109791.1">
    <property type="nucleotide sequence ID" value="NZ_QXJC01000005.1"/>
</dbReference>
<dbReference type="OrthoDB" id="9153162at2"/>
<dbReference type="PROSITE" id="PS51724">
    <property type="entry name" value="SPOR"/>
    <property type="match status" value="1"/>
</dbReference>
<evidence type="ECO:0000259" key="2">
    <source>
        <dbReference type="PROSITE" id="PS51724"/>
    </source>
</evidence>
<organism evidence="3 4">
    <name type="scientific">Simplicispira hankyongi</name>
    <dbReference type="NCBI Taxonomy" id="2315688"/>
    <lineage>
        <taxon>Bacteria</taxon>
        <taxon>Pseudomonadati</taxon>
        <taxon>Pseudomonadota</taxon>
        <taxon>Betaproteobacteria</taxon>
        <taxon>Burkholderiales</taxon>
        <taxon>Comamonadaceae</taxon>
        <taxon>Simplicispira</taxon>
    </lineage>
</organism>
<dbReference type="InterPro" id="IPR007730">
    <property type="entry name" value="SPOR-like_dom"/>
</dbReference>
<dbReference type="Proteomes" id="UP000266302">
    <property type="component" value="Unassembled WGS sequence"/>
</dbReference>
<name>A0A398CDK0_9BURK</name>
<dbReference type="GO" id="GO:0042834">
    <property type="term" value="F:peptidoglycan binding"/>
    <property type="evidence" value="ECO:0007669"/>
    <property type="project" value="InterPro"/>
</dbReference>
<proteinExistence type="predicted"/>